<dbReference type="Pfam" id="PF00017">
    <property type="entry name" value="SH2"/>
    <property type="match status" value="1"/>
</dbReference>
<keyword evidence="6" id="KW-0472">Membrane</keyword>
<dbReference type="FunFam" id="3.30.200.20:FF:000518">
    <property type="entry name" value="Tyrosine-protein kinase"/>
    <property type="match status" value="1"/>
</dbReference>
<evidence type="ECO:0000256" key="12">
    <source>
        <dbReference type="RuleBase" id="RU362096"/>
    </source>
</evidence>
<dbReference type="InterPro" id="IPR000719">
    <property type="entry name" value="Prot_kinase_dom"/>
</dbReference>
<feature type="domain" description="Protein kinase" evidence="14">
    <location>
        <begin position="133"/>
        <end position="396"/>
    </location>
</feature>
<comment type="catalytic activity">
    <reaction evidence="8">
        <text>L-tyrosyl-[protein] + ATP = O-phospho-L-tyrosyl-[protein] + ADP + H(+)</text>
        <dbReference type="Rhea" id="RHEA:10596"/>
        <dbReference type="Rhea" id="RHEA-COMP:10136"/>
        <dbReference type="Rhea" id="RHEA-COMP:20101"/>
        <dbReference type="ChEBI" id="CHEBI:15378"/>
        <dbReference type="ChEBI" id="CHEBI:30616"/>
        <dbReference type="ChEBI" id="CHEBI:46858"/>
        <dbReference type="ChEBI" id="CHEBI:61978"/>
        <dbReference type="ChEBI" id="CHEBI:456216"/>
        <dbReference type="EC" id="2.7.10.1"/>
    </reaction>
</comment>
<evidence type="ECO:0000256" key="3">
    <source>
        <dbReference type="ARBA" id="ARBA00022741"/>
    </source>
</evidence>
<dbReference type="InterPro" id="IPR020635">
    <property type="entry name" value="Tyr_kinase_cat_dom"/>
</dbReference>
<dbReference type="InterPro" id="IPR008266">
    <property type="entry name" value="Tyr_kinase_AS"/>
</dbReference>
<dbReference type="InterPro" id="IPR011009">
    <property type="entry name" value="Kinase-like_dom_sf"/>
</dbReference>
<proteinExistence type="inferred from homology"/>
<sequence>MSSSGKRQIRQSTTSQANGFEQEEWFHGMLPREDITKLLVDQGHFLVRMTEPKPNQGMKLVLSVKWNKKPHHFIINHDGKEASKYYIERFQFDSVIDLINFYISRKVPVTEKSGACLIHPVPRQDWELYHESIELGKMLGEGAFGAVHIGTLTQKDGVSKKVAVKVHKGKAITKEIIKEICKEARTMRRFKHPNVVAFYGVAIEHEPIMIVMELVSGGALDSYLVKNAAMISVNDRIVMCCDAAKGVEYLHDKSCIHRDIAARNCLVNDGKIKISDFGLSRELTKEAKTYKLENLKQKLPIRWLSPETLITAVYTFKSDVFSYGILMWEIFSSGKDPYPGMTAAEVNVQVKQGYRMEAPENMPATLKAIMIQHCWPHDPDERWNMTMIRKALEDLVLGTSSKKSRMTKCSEMQKID</sequence>
<evidence type="ECO:0000259" key="13">
    <source>
        <dbReference type="PROSITE" id="PS50001"/>
    </source>
</evidence>
<dbReference type="PANTHER" id="PTHR24418">
    <property type="entry name" value="TYROSINE-PROTEIN KINASE"/>
    <property type="match status" value="1"/>
</dbReference>
<dbReference type="SMART" id="SM00252">
    <property type="entry name" value="SH2"/>
    <property type="match status" value="1"/>
</dbReference>
<dbReference type="InterPro" id="IPR050198">
    <property type="entry name" value="Non-receptor_tyrosine_kinases"/>
</dbReference>
<evidence type="ECO:0000259" key="14">
    <source>
        <dbReference type="PROSITE" id="PS50011"/>
    </source>
</evidence>
<dbReference type="Pfam" id="PF07714">
    <property type="entry name" value="PK_Tyr_Ser-Thr"/>
    <property type="match status" value="1"/>
</dbReference>
<dbReference type="GO" id="GO:0005524">
    <property type="term" value="F:ATP binding"/>
    <property type="evidence" value="ECO:0007669"/>
    <property type="project" value="UniProtKB-UniRule"/>
</dbReference>
<dbReference type="WBParaSite" id="PSU_v2.g15228.t1">
    <property type="protein sequence ID" value="PSU_v2.g15228.t1"/>
    <property type="gene ID" value="PSU_v2.g15228"/>
</dbReference>
<feature type="binding site" evidence="11">
    <location>
        <position position="165"/>
    </location>
    <ligand>
        <name>ATP</name>
        <dbReference type="ChEBI" id="CHEBI:30616"/>
    </ligand>
</feature>
<evidence type="ECO:0000256" key="10">
    <source>
        <dbReference type="PROSITE-ProRule" id="PRU00191"/>
    </source>
</evidence>
<keyword evidence="5 11" id="KW-0067">ATP-binding</keyword>
<organism evidence="15 16">
    <name type="scientific">Panagrolaimus superbus</name>
    <dbReference type="NCBI Taxonomy" id="310955"/>
    <lineage>
        <taxon>Eukaryota</taxon>
        <taxon>Metazoa</taxon>
        <taxon>Ecdysozoa</taxon>
        <taxon>Nematoda</taxon>
        <taxon>Chromadorea</taxon>
        <taxon>Rhabditida</taxon>
        <taxon>Tylenchina</taxon>
        <taxon>Panagrolaimomorpha</taxon>
        <taxon>Panagrolaimoidea</taxon>
        <taxon>Panagrolaimidae</taxon>
        <taxon>Panagrolaimus</taxon>
    </lineage>
</organism>
<dbReference type="CDD" id="cd10361">
    <property type="entry name" value="SH2_Fps_family"/>
    <property type="match status" value="1"/>
</dbReference>
<dbReference type="PRINTS" id="PR00109">
    <property type="entry name" value="TYRKINASE"/>
</dbReference>
<dbReference type="GO" id="GO:0012505">
    <property type="term" value="C:endomembrane system"/>
    <property type="evidence" value="ECO:0007669"/>
    <property type="project" value="UniProtKB-SubCell"/>
</dbReference>
<dbReference type="CDD" id="cd00192">
    <property type="entry name" value="PTKc"/>
    <property type="match status" value="1"/>
</dbReference>
<dbReference type="GO" id="GO:0048680">
    <property type="term" value="P:positive regulation of axon regeneration"/>
    <property type="evidence" value="ECO:0007669"/>
    <property type="project" value="UniProtKB-ARBA"/>
</dbReference>
<keyword evidence="4 12" id="KW-0418">Kinase</keyword>
<dbReference type="FunFam" id="1.10.510.10:FF:001512">
    <property type="entry name" value="Receptor tyrosine-protein kinase erbB-2"/>
    <property type="match status" value="1"/>
</dbReference>
<dbReference type="AlphaFoldDB" id="A0A914YCN2"/>
<dbReference type="SMART" id="SM00219">
    <property type="entry name" value="TyrKc"/>
    <property type="match status" value="1"/>
</dbReference>
<evidence type="ECO:0000256" key="8">
    <source>
        <dbReference type="ARBA" id="ARBA00051243"/>
    </source>
</evidence>
<dbReference type="InterPro" id="IPR000980">
    <property type="entry name" value="SH2"/>
</dbReference>
<keyword evidence="7 12" id="KW-0829">Tyrosine-protein kinase</keyword>
<dbReference type="InterPro" id="IPR017441">
    <property type="entry name" value="Protein_kinase_ATP_BS"/>
</dbReference>
<dbReference type="GO" id="GO:0004714">
    <property type="term" value="F:transmembrane receptor protein tyrosine kinase activity"/>
    <property type="evidence" value="ECO:0007669"/>
    <property type="project" value="UniProtKB-EC"/>
</dbReference>
<dbReference type="InterPro" id="IPR001245">
    <property type="entry name" value="Ser-Thr/Tyr_kinase_cat_dom"/>
</dbReference>
<dbReference type="PROSITE" id="PS50011">
    <property type="entry name" value="PROTEIN_KINASE_DOM"/>
    <property type="match status" value="1"/>
</dbReference>
<evidence type="ECO:0000256" key="2">
    <source>
        <dbReference type="ARBA" id="ARBA00022679"/>
    </source>
</evidence>
<dbReference type="SUPFAM" id="SSF56112">
    <property type="entry name" value="Protein kinase-like (PK-like)"/>
    <property type="match status" value="1"/>
</dbReference>
<dbReference type="EC" id="2.7.10.2" evidence="12"/>
<dbReference type="PROSITE" id="PS50001">
    <property type="entry name" value="SH2"/>
    <property type="match status" value="1"/>
</dbReference>
<evidence type="ECO:0000256" key="5">
    <source>
        <dbReference type="ARBA" id="ARBA00022840"/>
    </source>
</evidence>
<dbReference type="GO" id="GO:0061564">
    <property type="term" value="P:axon development"/>
    <property type="evidence" value="ECO:0007669"/>
    <property type="project" value="UniProtKB-ARBA"/>
</dbReference>
<name>A0A914YCN2_9BILA</name>
<dbReference type="PROSITE" id="PS00107">
    <property type="entry name" value="PROTEIN_KINASE_ATP"/>
    <property type="match status" value="1"/>
</dbReference>
<evidence type="ECO:0000256" key="11">
    <source>
        <dbReference type="PROSITE-ProRule" id="PRU10141"/>
    </source>
</evidence>
<dbReference type="Gene3D" id="1.10.510.10">
    <property type="entry name" value="Transferase(Phosphotransferase) domain 1"/>
    <property type="match status" value="1"/>
</dbReference>
<protein>
    <recommendedName>
        <fullName evidence="12">Tyrosine-protein kinase</fullName>
        <ecNumber evidence="12">2.7.10.2</ecNumber>
    </recommendedName>
</protein>
<keyword evidence="2 12" id="KW-0808">Transferase</keyword>
<feature type="domain" description="SH2" evidence="13">
    <location>
        <begin position="25"/>
        <end position="121"/>
    </location>
</feature>
<evidence type="ECO:0000256" key="7">
    <source>
        <dbReference type="ARBA" id="ARBA00023137"/>
    </source>
</evidence>
<evidence type="ECO:0000313" key="15">
    <source>
        <dbReference type="Proteomes" id="UP000887577"/>
    </source>
</evidence>
<dbReference type="GO" id="GO:0004715">
    <property type="term" value="F:non-membrane spanning protein tyrosine kinase activity"/>
    <property type="evidence" value="ECO:0007669"/>
    <property type="project" value="UniProtKB-EC"/>
</dbReference>
<reference evidence="16" key="1">
    <citation type="submission" date="2022-11" db="UniProtKB">
        <authorList>
            <consortium name="WormBaseParasite"/>
        </authorList>
    </citation>
    <scope>IDENTIFICATION</scope>
</reference>
<keyword evidence="15" id="KW-1185">Reference proteome</keyword>
<accession>A0A914YCN2</accession>
<dbReference type="Gene3D" id="3.30.505.10">
    <property type="entry name" value="SH2 domain"/>
    <property type="match status" value="1"/>
</dbReference>
<comment type="subcellular location">
    <subcellularLocation>
        <location evidence="1">Endomembrane system</location>
    </subcellularLocation>
</comment>
<evidence type="ECO:0000256" key="1">
    <source>
        <dbReference type="ARBA" id="ARBA00004308"/>
    </source>
</evidence>
<evidence type="ECO:0000256" key="6">
    <source>
        <dbReference type="ARBA" id="ARBA00023136"/>
    </source>
</evidence>
<dbReference type="PROSITE" id="PS00109">
    <property type="entry name" value="PROTEIN_KINASE_TYR"/>
    <property type="match status" value="1"/>
</dbReference>
<evidence type="ECO:0000313" key="16">
    <source>
        <dbReference type="WBParaSite" id="PSU_v2.g15228.t1"/>
    </source>
</evidence>
<evidence type="ECO:0000256" key="9">
    <source>
        <dbReference type="ARBA" id="ARBA00051245"/>
    </source>
</evidence>
<dbReference type="FunFam" id="3.30.505.10:FF:000051">
    <property type="entry name" value="Tyrosine-protein kinase"/>
    <property type="match status" value="1"/>
</dbReference>
<dbReference type="SUPFAM" id="SSF55550">
    <property type="entry name" value="SH2 domain"/>
    <property type="match status" value="1"/>
</dbReference>
<comment type="similarity">
    <text evidence="12">Belongs to the protein kinase superfamily. Tyr protein kinase family.</text>
</comment>
<dbReference type="InterPro" id="IPR036860">
    <property type="entry name" value="SH2_dom_sf"/>
</dbReference>
<dbReference type="InterPro" id="IPR035849">
    <property type="entry name" value="Fes/Fps/Fer_SH2"/>
</dbReference>
<comment type="catalytic activity">
    <reaction evidence="9 12">
        <text>L-tyrosyl-[protein] + ATP = O-phospho-L-tyrosyl-[protein] + ADP + H(+)</text>
        <dbReference type="Rhea" id="RHEA:10596"/>
        <dbReference type="Rhea" id="RHEA-COMP:10136"/>
        <dbReference type="Rhea" id="RHEA-COMP:20101"/>
        <dbReference type="ChEBI" id="CHEBI:15378"/>
        <dbReference type="ChEBI" id="CHEBI:30616"/>
        <dbReference type="ChEBI" id="CHEBI:46858"/>
        <dbReference type="ChEBI" id="CHEBI:61978"/>
        <dbReference type="ChEBI" id="CHEBI:456216"/>
        <dbReference type="EC" id="2.7.10.2"/>
    </reaction>
</comment>
<evidence type="ECO:0000256" key="4">
    <source>
        <dbReference type="ARBA" id="ARBA00022777"/>
    </source>
</evidence>
<dbReference type="Proteomes" id="UP000887577">
    <property type="component" value="Unplaced"/>
</dbReference>
<keyword evidence="10" id="KW-0727">SH2 domain</keyword>
<keyword evidence="3 11" id="KW-0547">Nucleotide-binding</keyword>